<organism evidence="2 3">
    <name type="scientific">Caulobacter rhizosphaerae</name>
    <dbReference type="NCBI Taxonomy" id="2010972"/>
    <lineage>
        <taxon>Bacteria</taxon>
        <taxon>Pseudomonadati</taxon>
        <taxon>Pseudomonadota</taxon>
        <taxon>Alphaproteobacteria</taxon>
        <taxon>Caulobacterales</taxon>
        <taxon>Caulobacteraceae</taxon>
        <taxon>Caulobacter</taxon>
    </lineage>
</organism>
<feature type="domain" description="AB hydrolase-1" evidence="1">
    <location>
        <begin position="33"/>
        <end position="263"/>
    </location>
</feature>
<keyword evidence="3" id="KW-1185">Reference proteome</keyword>
<gene>
    <name evidence="2" type="ORF">J2800_003552</name>
</gene>
<dbReference type="PRINTS" id="PR00111">
    <property type="entry name" value="ABHYDROLASE"/>
</dbReference>
<sequence length="278" mass="30044">MAAESYRNTPNRNITVGEVRFAYRDLGPRTGTPVVLLNHLGATLDNFDPRVVDGLASKHRVVAVDNRGVGGSSGATPRDIAAMAHDAVAFIRAMGFEQVDLLGFSMGGFVAQQIALSEPALVRRLILTGTGPAGGAGMDKVTGVTVRAMIKGAMTFKDPKLYLFFTKTANGRRAGHEFLARLKERTADRDKPITSAAFGRQLTAIRRWAGQAPQDLSVITQPTLVANGDDDRMVPTENSRDLARRIAGAELVIYQDAGHGGIFQYHRPFVLAALEFLR</sequence>
<dbReference type="Gene3D" id="3.40.50.1820">
    <property type="entry name" value="alpha/beta hydrolase"/>
    <property type="match status" value="1"/>
</dbReference>
<evidence type="ECO:0000313" key="3">
    <source>
        <dbReference type="Proteomes" id="UP001262754"/>
    </source>
</evidence>
<dbReference type="SUPFAM" id="SSF53474">
    <property type="entry name" value="alpha/beta-Hydrolases"/>
    <property type="match status" value="1"/>
</dbReference>
<proteinExistence type="predicted"/>
<evidence type="ECO:0000259" key="1">
    <source>
        <dbReference type="Pfam" id="PF00561"/>
    </source>
</evidence>
<dbReference type="Proteomes" id="UP001262754">
    <property type="component" value="Unassembled WGS sequence"/>
</dbReference>
<protein>
    <submittedName>
        <fullName evidence="2">Pimeloyl-ACP methyl ester carboxylesterase</fullName>
    </submittedName>
</protein>
<dbReference type="PANTHER" id="PTHR43433:SF5">
    <property type="entry name" value="AB HYDROLASE-1 DOMAIN-CONTAINING PROTEIN"/>
    <property type="match status" value="1"/>
</dbReference>
<dbReference type="InterPro" id="IPR029058">
    <property type="entry name" value="AB_hydrolase_fold"/>
</dbReference>
<accession>A0ABU1N3E6</accession>
<dbReference type="InterPro" id="IPR050471">
    <property type="entry name" value="AB_hydrolase"/>
</dbReference>
<name>A0ABU1N3E6_9CAUL</name>
<dbReference type="EMBL" id="JAVDRL010000010">
    <property type="protein sequence ID" value="MDR6532792.1"/>
    <property type="molecule type" value="Genomic_DNA"/>
</dbReference>
<reference evidence="2 3" key="1">
    <citation type="submission" date="2023-07" db="EMBL/GenBank/DDBJ databases">
        <title>Sorghum-associated microbial communities from plants grown in Nebraska, USA.</title>
        <authorList>
            <person name="Schachtman D."/>
        </authorList>
    </citation>
    <scope>NUCLEOTIDE SEQUENCE [LARGE SCALE GENOMIC DNA]</scope>
    <source>
        <strain evidence="2 3">DS2154</strain>
    </source>
</reference>
<dbReference type="Pfam" id="PF00561">
    <property type="entry name" value="Abhydrolase_1"/>
    <property type="match status" value="1"/>
</dbReference>
<comment type="caution">
    <text evidence="2">The sequence shown here is derived from an EMBL/GenBank/DDBJ whole genome shotgun (WGS) entry which is preliminary data.</text>
</comment>
<evidence type="ECO:0000313" key="2">
    <source>
        <dbReference type="EMBL" id="MDR6532792.1"/>
    </source>
</evidence>
<dbReference type="PANTHER" id="PTHR43433">
    <property type="entry name" value="HYDROLASE, ALPHA/BETA FOLD FAMILY PROTEIN"/>
    <property type="match status" value="1"/>
</dbReference>
<dbReference type="InterPro" id="IPR000073">
    <property type="entry name" value="AB_hydrolase_1"/>
</dbReference>
<dbReference type="RefSeq" id="WP_310033426.1">
    <property type="nucleotide sequence ID" value="NZ_JAVDRL010000010.1"/>
</dbReference>